<dbReference type="SMART" id="SM00220">
    <property type="entry name" value="S_TKc"/>
    <property type="match status" value="1"/>
</dbReference>
<keyword evidence="1 12" id="KW-0723">Serine/threonine-protein kinase</keyword>
<dbReference type="InterPro" id="IPR011009">
    <property type="entry name" value="Kinase-like_dom_sf"/>
</dbReference>
<evidence type="ECO:0000313" key="14">
    <source>
        <dbReference type="EMBL" id="CDP13070.1"/>
    </source>
</evidence>
<dbReference type="InterPro" id="IPR017441">
    <property type="entry name" value="Protein_kinase_ATP_BS"/>
</dbReference>
<keyword evidence="3 11" id="KW-0547">Nucleotide-binding</keyword>
<keyword evidence="2" id="KW-0808">Transferase</keyword>
<dbReference type="Gramene" id="CDP13070">
    <property type="protein sequence ID" value="CDP13070"/>
    <property type="gene ID" value="GSCOC_T00037838001"/>
</dbReference>
<dbReference type="InterPro" id="IPR008271">
    <property type="entry name" value="Ser/Thr_kinase_AS"/>
</dbReference>
<dbReference type="PhylomeDB" id="A0A068UX03"/>
<feature type="domain" description="Protein kinase" evidence="13">
    <location>
        <begin position="49"/>
        <end position="319"/>
    </location>
</feature>
<keyword evidence="4" id="KW-0418">Kinase</keyword>
<evidence type="ECO:0000256" key="11">
    <source>
        <dbReference type="PROSITE-ProRule" id="PRU10141"/>
    </source>
</evidence>
<dbReference type="AlphaFoldDB" id="A0A068UX03"/>
<evidence type="ECO:0000256" key="10">
    <source>
        <dbReference type="ARBA" id="ARBA00051693"/>
    </source>
</evidence>
<dbReference type="PROSITE" id="PS00107">
    <property type="entry name" value="PROTEIN_KINASE_ATP"/>
    <property type="match status" value="1"/>
</dbReference>
<dbReference type="Proteomes" id="UP000295252">
    <property type="component" value="Chromosome X"/>
</dbReference>
<dbReference type="InterPro" id="IPR000719">
    <property type="entry name" value="Prot_kinase_dom"/>
</dbReference>
<evidence type="ECO:0000313" key="15">
    <source>
        <dbReference type="Proteomes" id="UP000295252"/>
    </source>
</evidence>
<comment type="similarity">
    <text evidence="6">Belongs to the protein kinase superfamily. STE Ser/Thr protein kinase family. MAP kinase kinase subfamily.</text>
</comment>
<evidence type="ECO:0000256" key="3">
    <source>
        <dbReference type="ARBA" id="ARBA00022741"/>
    </source>
</evidence>
<dbReference type="PROSITE" id="PS00108">
    <property type="entry name" value="PROTEIN_KINASE_ST"/>
    <property type="match status" value="1"/>
</dbReference>
<protein>
    <recommendedName>
        <fullName evidence="7">mitogen-activated protein kinase kinase</fullName>
        <ecNumber evidence="7">2.7.12.2</ecNumber>
    </recommendedName>
</protein>
<sequence>MTLVRKRKEKQALRITVPPVSSSWHGFLSPSPISSSSSNSPTITNLADFEKLAVLGHGNGGTVYKVFHKPTGAIYALKVLRFGEDIERVQQQSLNEMGILRRLDSDCVVMCHGVFENGFADIDGGGDLCFVMEYMEGGSLYDLLQRHHRLSEEAISGIARSVLEGLHYLHSMHIVHRDIKPSNLLINRKGKMKIADFGISRLVAGSDKQQCDSYMGTYAYMSPERIDPERWGGVYSDGFAGDVWSLGVVIMECFTGRFPLINPGEKPDWITLMYAICFEETWEMPETASAELQNFVRRCLVRDWRSRGTVEELLSHPFSTKFQHVAPQNLLCYSSCV</sequence>
<dbReference type="PRINTS" id="PR00109">
    <property type="entry name" value="TYRKINASE"/>
</dbReference>
<dbReference type="SUPFAM" id="SSF56112">
    <property type="entry name" value="Protein kinase-like (PK-like)"/>
    <property type="match status" value="1"/>
</dbReference>
<dbReference type="Gene3D" id="1.10.510.10">
    <property type="entry name" value="Transferase(Phosphotransferase) domain 1"/>
    <property type="match status" value="1"/>
</dbReference>
<keyword evidence="15" id="KW-1185">Reference proteome</keyword>
<dbReference type="GO" id="GO:0005524">
    <property type="term" value="F:ATP binding"/>
    <property type="evidence" value="ECO:0007669"/>
    <property type="project" value="UniProtKB-UniRule"/>
</dbReference>
<dbReference type="GO" id="GO:0004708">
    <property type="term" value="F:MAP kinase kinase activity"/>
    <property type="evidence" value="ECO:0007669"/>
    <property type="project" value="UniProtKB-EC"/>
</dbReference>
<feature type="binding site" evidence="11">
    <location>
        <position position="78"/>
    </location>
    <ligand>
        <name>ATP</name>
        <dbReference type="ChEBI" id="CHEBI:30616"/>
    </ligand>
</feature>
<dbReference type="PROSITE" id="PS50011">
    <property type="entry name" value="PROTEIN_KINASE_DOM"/>
    <property type="match status" value="1"/>
</dbReference>
<evidence type="ECO:0000256" key="6">
    <source>
        <dbReference type="ARBA" id="ARBA00038035"/>
    </source>
</evidence>
<dbReference type="EMBL" id="HG739156">
    <property type="protein sequence ID" value="CDP13070.1"/>
    <property type="molecule type" value="Genomic_DNA"/>
</dbReference>
<accession>A0A068UX03</accession>
<proteinExistence type="inferred from homology"/>
<evidence type="ECO:0000256" key="1">
    <source>
        <dbReference type="ARBA" id="ARBA00022527"/>
    </source>
</evidence>
<dbReference type="InParanoid" id="A0A068UX03"/>
<evidence type="ECO:0000256" key="7">
    <source>
        <dbReference type="ARBA" id="ARBA00038999"/>
    </source>
</evidence>
<dbReference type="Gene3D" id="3.30.200.20">
    <property type="entry name" value="Phosphorylase Kinase, domain 1"/>
    <property type="match status" value="1"/>
</dbReference>
<dbReference type="Pfam" id="PF00069">
    <property type="entry name" value="Pkinase"/>
    <property type="match status" value="1"/>
</dbReference>
<keyword evidence="5 11" id="KW-0067">ATP-binding</keyword>
<dbReference type="FunCoup" id="A0A068UX03">
    <property type="interactions" value="79"/>
</dbReference>
<dbReference type="OrthoDB" id="10252354at2759"/>
<dbReference type="InterPro" id="IPR001245">
    <property type="entry name" value="Ser-Thr/Tyr_kinase_cat_dom"/>
</dbReference>
<evidence type="ECO:0000256" key="5">
    <source>
        <dbReference type="ARBA" id="ARBA00022840"/>
    </source>
</evidence>
<dbReference type="STRING" id="49390.A0A068UX03"/>
<evidence type="ECO:0000256" key="9">
    <source>
        <dbReference type="ARBA" id="ARBA00049299"/>
    </source>
</evidence>
<dbReference type="GO" id="GO:0051707">
    <property type="term" value="P:response to other organism"/>
    <property type="evidence" value="ECO:0007669"/>
    <property type="project" value="UniProtKB-ARBA"/>
</dbReference>
<evidence type="ECO:0000256" key="12">
    <source>
        <dbReference type="RuleBase" id="RU000304"/>
    </source>
</evidence>
<dbReference type="OMA" id="CFVMELM"/>
<reference evidence="15" key="1">
    <citation type="journal article" date="2014" name="Science">
        <title>The coffee genome provides insight into the convergent evolution of caffeine biosynthesis.</title>
        <authorList>
            <person name="Denoeud F."/>
            <person name="Carretero-Paulet L."/>
            <person name="Dereeper A."/>
            <person name="Droc G."/>
            <person name="Guyot R."/>
            <person name="Pietrella M."/>
            <person name="Zheng C."/>
            <person name="Alberti A."/>
            <person name="Anthony F."/>
            <person name="Aprea G."/>
            <person name="Aury J.M."/>
            <person name="Bento P."/>
            <person name="Bernard M."/>
            <person name="Bocs S."/>
            <person name="Campa C."/>
            <person name="Cenci A."/>
            <person name="Combes M.C."/>
            <person name="Crouzillat D."/>
            <person name="Da Silva C."/>
            <person name="Daddiego L."/>
            <person name="De Bellis F."/>
            <person name="Dussert S."/>
            <person name="Garsmeur O."/>
            <person name="Gayraud T."/>
            <person name="Guignon V."/>
            <person name="Jahn K."/>
            <person name="Jamilloux V."/>
            <person name="Joet T."/>
            <person name="Labadie K."/>
            <person name="Lan T."/>
            <person name="Leclercq J."/>
            <person name="Lepelley M."/>
            <person name="Leroy T."/>
            <person name="Li L.T."/>
            <person name="Librado P."/>
            <person name="Lopez L."/>
            <person name="Munoz A."/>
            <person name="Noel B."/>
            <person name="Pallavicini A."/>
            <person name="Perrotta G."/>
            <person name="Poncet V."/>
            <person name="Pot D."/>
            <person name="Priyono X."/>
            <person name="Rigoreau M."/>
            <person name="Rouard M."/>
            <person name="Rozas J."/>
            <person name="Tranchant-Dubreuil C."/>
            <person name="VanBuren R."/>
            <person name="Zhang Q."/>
            <person name="Andrade A.C."/>
            <person name="Argout X."/>
            <person name="Bertrand B."/>
            <person name="de Kochko A."/>
            <person name="Graziosi G."/>
            <person name="Henry R.J."/>
            <person name="Jayarama X."/>
            <person name="Ming R."/>
            <person name="Nagai C."/>
            <person name="Rounsley S."/>
            <person name="Sankoff D."/>
            <person name="Giuliano G."/>
            <person name="Albert V.A."/>
            <person name="Wincker P."/>
            <person name="Lashermes P."/>
        </authorList>
    </citation>
    <scope>NUCLEOTIDE SEQUENCE [LARGE SCALE GENOMIC DNA]</scope>
    <source>
        <strain evidence="15">cv. DH200-94</strain>
    </source>
</reference>
<evidence type="ECO:0000256" key="2">
    <source>
        <dbReference type="ARBA" id="ARBA00022679"/>
    </source>
</evidence>
<dbReference type="EC" id="2.7.12.2" evidence="7"/>
<comment type="catalytic activity">
    <reaction evidence="8">
        <text>L-seryl-[protein] + ATP = O-phospho-L-seryl-[protein] + ADP + H(+)</text>
        <dbReference type="Rhea" id="RHEA:17989"/>
        <dbReference type="Rhea" id="RHEA-COMP:9863"/>
        <dbReference type="Rhea" id="RHEA-COMP:11604"/>
        <dbReference type="ChEBI" id="CHEBI:15378"/>
        <dbReference type="ChEBI" id="CHEBI:29999"/>
        <dbReference type="ChEBI" id="CHEBI:30616"/>
        <dbReference type="ChEBI" id="CHEBI:83421"/>
        <dbReference type="ChEBI" id="CHEBI:456216"/>
        <dbReference type="EC" id="2.7.12.2"/>
    </reaction>
</comment>
<comment type="catalytic activity">
    <reaction evidence="9">
        <text>L-threonyl-[protein] + ATP = O-phospho-L-threonyl-[protein] + ADP + H(+)</text>
        <dbReference type="Rhea" id="RHEA:46608"/>
        <dbReference type="Rhea" id="RHEA-COMP:11060"/>
        <dbReference type="Rhea" id="RHEA-COMP:11605"/>
        <dbReference type="ChEBI" id="CHEBI:15378"/>
        <dbReference type="ChEBI" id="CHEBI:30013"/>
        <dbReference type="ChEBI" id="CHEBI:30616"/>
        <dbReference type="ChEBI" id="CHEBI:61977"/>
        <dbReference type="ChEBI" id="CHEBI:456216"/>
        <dbReference type="EC" id="2.7.12.2"/>
    </reaction>
</comment>
<evidence type="ECO:0000256" key="4">
    <source>
        <dbReference type="ARBA" id="ARBA00022777"/>
    </source>
</evidence>
<evidence type="ECO:0000256" key="8">
    <source>
        <dbReference type="ARBA" id="ARBA00049014"/>
    </source>
</evidence>
<dbReference type="PANTHER" id="PTHR48013">
    <property type="entry name" value="DUAL SPECIFICITY MITOGEN-ACTIVATED PROTEIN KINASE KINASE 5-RELATED"/>
    <property type="match status" value="1"/>
</dbReference>
<evidence type="ECO:0000259" key="13">
    <source>
        <dbReference type="PROSITE" id="PS50011"/>
    </source>
</evidence>
<gene>
    <name evidence="14" type="ORF">GSCOC_T00037838001</name>
</gene>
<dbReference type="GO" id="GO:0004674">
    <property type="term" value="F:protein serine/threonine kinase activity"/>
    <property type="evidence" value="ECO:0007669"/>
    <property type="project" value="UniProtKB-KW"/>
</dbReference>
<name>A0A068UX03_COFCA</name>
<organism evidence="14 15">
    <name type="scientific">Coffea canephora</name>
    <name type="common">Robusta coffee</name>
    <dbReference type="NCBI Taxonomy" id="49390"/>
    <lineage>
        <taxon>Eukaryota</taxon>
        <taxon>Viridiplantae</taxon>
        <taxon>Streptophyta</taxon>
        <taxon>Embryophyta</taxon>
        <taxon>Tracheophyta</taxon>
        <taxon>Spermatophyta</taxon>
        <taxon>Magnoliopsida</taxon>
        <taxon>eudicotyledons</taxon>
        <taxon>Gunneridae</taxon>
        <taxon>Pentapetalae</taxon>
        <taxon>asterids</taxon>
        <taxon>lamiids</taxon>
        <taxon>Gentianales</taxon>
        <taxon>Rubiaceae</taxon>
        <taxon>Ixoroideae</taxon>
        <taxon>Gardenieae complex</taxon>
        <taxon>Bertiereae - Coffeeae clade</taxon>
        <taxon>Coffeeae</taxon>
        <taxon>Coffea</taxon>
    </lineage>
</organism>
<dbReference type="PANTHER" id="PTHR48013:SF9">
    <property type="entry name" value="DUAL SPECIFICITY MITOGEN-ACTIVATED PROTEIN KINASE KINASE 5"/>
    <property type="match status" value="1"/>
</dbReference>
<dbReference type="CDD" id="cd06623">
    <property type="entry name" value="PKc_MAPKK_plant_like"/>
    <property type="match status" value="1"/>
</dbReference>
<comment type="catalytic activity">
    <reaction evidence="10">
        <text>L-tyrosyl-[protein] + ATP = O-phospho-L-tyrosyl-[protein] + ADP + H(+)</text>
        <dbReference type="Rhea" id="RHEA:10596"/>
        <dbReference type="Rhea" id="RHEA-COMP:10136"/>
        <dbReference type="Rhea" id="RHEA-COMP:20101"/>
        <dbReference type="ChEBI" id="CHEBI:15378"/>
        <dbReference type="ChEBI" id="CHEBI:30616"/>
        <dbReference type="ChEBI" id="CHEBI:46858"/>
        <dbReference type="ChEBI" id="CHEBI:61978"/>
        <dbReference type="ChEBI" id="CHEBI:456216"/>
        <dbReference type="EC" id="2.7.12.2"/>
    </reaction>
</comment>